<dbReference type="Gene3D" id="1.10.1760.20">
    <property type="match status" value="1"/>
</dbReference>
<dbReference type="GO" id="GO:0016020">
    <property type="term" value="C:membrane"/>
    <property type="evidence" value="ECO:0007669"/>
    <property type="project" value="InterPro"/>
</dbReference>
<keyword evidence="2" id="KW-0812">Transmembrane</keyword>
<dbReference type="AlphaFoldDB" id="A0AAU0US18"/>
<keyword evidence="2" id="KW-0472">Membrane</keyword>
<dbReference type="SUPFAM" id="SSF48239">
    <property type="entry name" value="Terpenoid cyclases/Protein prenyltransferases"/>
    <property type="match status" value="1"/>
</dbReference>
<accession>A0AAU0US18</accession>
<dbReference type="InterPro" id="IPR008930">
    <property type="entry name" value="Terpenoid_cyclase/PrenylTrfase"/>
</dbReference>
<evidence type="ECO:0000313" key="4">
    <source>
        <dbReference type="EMBL" id="WRO23015.1"/>
    </source>
</evidence>
<evidence type="ECO:0000313" key="5">
    <source>
        <dbReference type="Proteomes" id="UP001329915"/>
    </source>
</evidence>
<dbReference type="Pfam" id="PF13243">
    <property type="entry name" value="SQHop_cyclase_C"/>
    <property type="match status" value="1"/>
</dbReference>
<dbReference type="RefSeq" id="WP_366922404.1">
    <property type="nucleotide sequence ID" value="NZ_CP121694.1"/>
</dbReference>
<dbReference type="InterPro" id="IPR009825">
    <property type="entry name" value="ECF_substrate-spec-like"/>
</dbReference>
<dbReference type="KEGG" id="dbc:MFMK1_002861"/>
<dbReference type="PROSITE" id="PS51272">
    <property type="entry name" value="SLH"/>
    <property type="match status" value="2"/>
</dbReference>
<name>A0AAU0US18_9FIRM</name>
<dbReference type="PANTHER" id="PTHR43308:SF5">
    <property type="entry name" value="S-LAYER PROTEIN _ PEPTIDOGLYCAN ENDO-BETA-N-ACETYLGLUCOSAMINIDASE"/>
    <property type="match status" value="1"/>
</dbReference>
<reference evidence="4 5" key="1">
    <citation type="submission" date="2023-04" db="EMBL/GenBank/DDBJ databases">
        <authorList>
            <person name="Hsu D."/>
        </authorList>
    </citation>
    <scope>NUCLEOTIDE SEQUENCE [LARGE SCALE GENOMIC DNA]</scope>
    <source>
        <strain evidence="4 5">MK1</strain>
    </source>
</reference>
<feature type="transmembrane region" description="Helical" evidence="2">
    <location>
        <begin position="192"/>
        <end position="212"/>
    </location>
</feature>
<keyword evidence="2" id="KW-1133">Transmembrane helix</keyword>
<keyword evidence="5" id="KW-1185">Reference proteome</keyword>
<feature type="transmembrane region" description="Helical" evidence="2">
    <location>
        <begin position="146"/>
        <end position="172"/>
    </location>
</feature>
<dbReference type="InterPro" id="IPR051465">
    <property type="entry name" value="Cell_Envelope_Struct_Comp"/>
</dbReference>
<dbReference type="CDD" id="cd00688">
    <property type="entry name" value="ISOPREN_C2_like"/>
    <property type="match status" value="1"/>
</dbReference>
<sequence>MPKIFSVILTIGIAGAWSAYRAANWGLLSLFILIPILAYFFFRYEQGDTDARQLALVATLAALAAAGRIPFAAIPSVQPTTFLVMITGLVFGAESGFVVGATAALASNMFLGQGPWTPWQMLAWGLVGVTGGLLGRYQDKSWAKGLLMVSAFVWGYLFGWFMNLWNWLAFVYPLTWQSFMATNITSFWPDTMHAVSNVLFMRLFGADLVKILRRFDRKFRVIYLDDNVENVGGDSVVRFSKFLIVFFLLATIIAVPLPAAAGDNGAATAQEEAVSFLHGYYRAKDFQGVLDWGAVGLFAAGEDLNSDRWRQGINTPLSWRAQQVKAGNTFNDEKNTDYQRTLLGVLAAGGDPTDFAGHDLVGEIRSTQLKDGKFADTITQGGEYLVNAHVWGIISLLAAGEDIPDKRAALQWLKDRQHADGGFHFDSTVKQSESDMTGLSLVAMALLGEDEDSEKVKKALTYLEEEQLANGGFANWGTENLESTASVVQGLMALGMDPAAPRWTKADGSNPITAIIDYQLADGSFAHIPGGRTDMMATKQALIALSDYLNGDSVYLRLRRLSLLSKFTDINEGHWAYPAVKQLVKDGTLNGYPDGTFKPEKLVTRAEFAKFLVYGLGYAKEAAGKTYKFKDLTASHWANPVVKAAVDKGLIKGKAQDIFAPGDNITGAEVATMLVRALGLEARAQSSSGDYWYSGYIKAAEEEGLLYPGFSPKKDATRAQCAAAVAVLRDKVLE</sequence>
<feature type="domain" description="SLH" evidence="3">
    <location>
        <begin position="563"/>
        <end position="626"/>
    </location>
</feature>
<dbReference type="InterPro" id="IPR001119">
    <property type="entry name" value="SLH_dom"/>
</dbReference>
<proteinExistence type="predicted"/>
<dbReference type="EMBL" id="CP121694">
    <property type="protein sequence ID" value="WRO23015.1"/>
    <property type="molecule type" value="Genomic_DNA"/>
</dbReference>
<dbReference type="Pfam" id="PF00395">
    <property type="entry name" value="SLH"/>
    <property type="match status" value="2"/>
</dbReference>
<dbReference type="Proteomes" id="UP001329915">
    <property type="component" value="Chromosome"/>
</dbReference>
<protein>
    <submittedName>
        <fullName evidence="4">S-layer homology domain-containing protein</fullName>
    </submittedName>
</protein>
<feature type="transmembrane region" description="Helical" evidence="2">
    <location>
        <begin position="25"/>
        <end position="42"/>
    </location>
</feature>
<keyword evidence="1" id="KW-0677">Repeat</keyword>
<evidence type="ECO:0000256" key="2">
    <source>
        <dbReference type="SAM" id="Phobius"/>
    </source>
</evidence>
<feature type="transmembrane region" description="Helical" evidence="2">
    <location>
        <begin position="80"/>
        <end position="106"/>
    </location>
</feature>
<dbReference type="Pfam" id="PF07155">
    <property type="entry name" value="ECF-ribofla_trS"/>
    <property type="match status" value="1"/>
</dbReference>
<evidence type="ECO:0000256" key="1">
    <source>
        <dbReference type="ARBA" id="ARBA00022737"/>
    </source>
</evidence>
<feature type="transmembrane region" description="Helical" evidence="2">
    <location>
        <begin position="54"/>
        <end position="74"/>
    </location>
</feature>
<gene>
    <name evidence="4" type="ORF">MFMK1_002861</name>
</gene>
<organism evidence="4 5">
    <name type="scientific">Metallumcola ferriviriculae</name>
    <dbReference type="NCBI Taxonomy" id="3039180"/>
    <lineage>
        <taxon>Bacteria</taxon>
        <taxon>Bacillati</taxon>
        <taxon>Bacillota</taxon>
        <taxon>Clostridia</taxon>
        <taxon>Neomoorellales</taxon>
        <taxon>Desulfitibacteraceae</taxon>
        <taxon>Metallumcola</taxon>
    </lineage>
</organism>
<dbReference type="InterPro" id="IPR032696">
    <property type="entry name" value="SQ_cyclase_C"/>
</dbReference>
<dbReference type="PANTHER" id="PTHR43308">
    <property type="entry name" value="OUTER MEMBRANE PROTEIN ALPHA-RELATED"/>
    <property type="match status" value="1"/>
</dbReference>
<feature type="domain" description="SLH" evidence="3">
    <location>
        <begin position="627"/>
        <end position="688"/>
    </location>
</feature>
<evidence type="ECO:0000259" key="3">
    <source>
        <dbReference type="PROSITE" id="PS51272"/>
    </source>
</evidence>
<feature type="transmembrane region" description="Helical" evidence="2">
    <location>
        <begin position="242"/>
        <end position="261"/>
    </location>
</feature>
<dbReference type="Gene3D" id="1.50.10.20">
    <property type="match status" value="2"/>
</dbReference>